<feature type="transmembrane region" description="Helical" evidence="8">
    <location>
        <begin position="191"/>
        <end position="208"/>
    </location>
</feature>
<dbReference type="Proteomes" id="UP000616769">
    <property type="component" value="Unassembled WGS sequence"/>
</dbReference>
<name>A0A131ZTY3_SARSC</name>
<protein>
    <submittedName>
        <fullName evidence="9">LMBR1 domain-containing protein 2-like protein</fullName>
    </submittedName>
</protein>
<feature type="transmembrane region" description="Helical" evidence="8">
    <location>
        <begin position="150"/>
        <end position="170"/>
    </location>
</feature>
<dbReference type="OrthoDB" id="203099at2759"/>
<dbReference type="InterPro" id="IPR051584">
    <property type="entry name" value="GPCR-associated_LMBR1"/>
</dbReference>
<feature type="transmembrane region" description="Helical" evidence="8">
    <location>
        <begin position="567"/>
        <end position="585"/>
    </location>
</feature>
<feature type="transmembrane region" description="Helical" evidence="8">
    <location>
        <begin position="468"/>
        <end position="491"/>
    </location>
</feature>
<evidence type="ECO:0000256" key="1">
    <source>
        <dbReference type="ARBA" id="ARBA00004141"/>
    </source>
</evidence>
<evidence type="ECO:0000256" key="7">
    <source>
        <dbReference type="SAM" id="MobiDB-lite"/>
    </source>
</evidence>
<comment type="similarity">
    <text evidence="2">Belongs to the LIMR family.</text>
</comment>
<dbReference type="InterPro" id="IPR006876">
    <property type="entry name" value="LMBR1-like_membr_prot"/>
</dbReference>
<dbReference type="PANTHER" id="PTHR21355">
    <property type="entry name" value="G-PROTEIN COUPLED RECEPTOR-ASSOCIATED PROTEIN LMBRD2"/>
    <property type="match status" value="1"/>
</dbReference>
<evidence type="ECO:0000256" key="3">
    <source>
        <dbReference type="ARBA" id="ARBA00022692"/>
    </source>
</evidence>
<accession>A0A131ZTY3</accession>
<feature type="coiled-coil region" evidence="6">
    <location>
        <begin position="360"/>
        <end position="387"/>
    </location>
</feature>
<evidence type="ECO:0000256" key="4">
    <source>
        <dbReference type="ARBA" id="ARBA00022989"/>
    </source>
</evidence>
<feature type="transmembrane region" description="Helical" evidence="8">
    <location>
        <begin position="512"/>
        <end position="534"/>
    </location>
</feature>
<evidence type="ECO:0000313" key="10">
    <source>
        <dbReference type="Proteomes" id="UP000616769"/>
    </source>
</evidence>
<proteinExistence type="inferred from homology"/>
<feature type="transmembrane region" description="Helical" evidence="8">
    <location>
        <begin position="32"/>
        <end position="52"/>
    </location>
</feature>
<gene>
    <name evidence="9" type="ORF">QR98_0004470</name>
</gene>
<evidence type="ECO:0000256" key="6">
    <source>
        <dbReference type="SAM" id="Coils"/>
    </source>
</evidence>
<sequence length="698" mass="81708">MFSLPLLIVITLNFFLTFFLLNRYGSLGRQNILITISVLISWFFSFNVISILPLDITSTIFNRCVIKNLNLTRNESRPIINGTNLMFNTLNSSLSILNSNSNDSKLFFNQSGLTLTSTENPTIPDDEFNTICAKPWTYVPKKILRNLWKFIYWSSQILTWIILPILQSYSMSGEFTVLNKIKSSMKENAKYYLLFGVFFLIFMIYYVSKERITLESLKTFCTSASNTFGLFLLVVLMGYGLVDIPRNFLKNYHCNHQFKLNYLYFKVGKTSEERYQANCHLEDLLDELRMCYIRIYMQSRYFYLKNNFEIILKKCPSLFQEDLSRLDLNNANEYTPSNSELCVKHLVCLNAKIKRAMQAIHRTEVQYSLLIQQAENLEEIIKNLNSSYECDDETRISSAQRWLRLNIPRLEFLLKRKDIIVYKIFFLLFGYCFAIFSIIIVWSEFTFSIKTLPISIFSLIIKILRYDYFWIEIFSMLSIAYLACCCFYTIFKIRIFNYYYLAKHHQTDEYSLIFSGMLLCRLASPLCLNFLSLIHFDSHVLSESIEEETSFTEIMGHMDIISFISDYGFIYLPFIMSIFCVATLFKIDSKIVSYFGYEQYSLFDEISQELVREGEKLVKRESRKKISATMNTSLSSIHASRMGKRDQGSSNVLMYKSSRPKPNTSLSSLSRTTSQEQLLSNQDQTTVIDLKKNLFDDI</sequence>
<comment type="caution">
    <text evidence="9">The sequence shown here is derived from an EMBL/GenBank/DDBJ whole genome shotgun (WGS) entry which is preliminary data.</text>
</comment>
<dbReference type="VEuPathDB" id="VectorBase:SSCA003477"/>
<organism evidence="9 10">
    <name type="scientific">Sarcoptes scabiei</name>
    <name type="common">Itch mite</name>
    <name type="synonym">Acarus scabiei</name>
    <dbReference type="NCBI Taxonomy" id="52283"/>
    <lineage>
        <taxon>Eukaryota</taxon>
        <taxon>Metazoa</taxon>
        <taxon>Ecdysozoa</taxon>
        <taxon>Arthropoda</taxon>
        <taxon>Chelicerata</taxon>
        <taxon>Arachnida</taxon>
        <taxon>Acari</taxon>
        <taxon>Acariformes</taxon>
        <taxon>Sarcoptiformes</taxon>
        <taxon>Astigmata</taxon>
        <taxon>Psoroptidia</taxon>
        <taxon>Sarcoptoidea</taxon>
        <taxon>Sarcoptidae</taxon>
        <taxon>Sarcoptinae</taxon>
        <taxon>Sarcoptes</taxon>
    </lineage>
</organism>
<reference evidence="9 10" key="1">
    <citation type="journal article" date="2015" name="Parasit. Vectors">
        <title>Draft genome of the scabies mite.</title>
        <authorList>
            <person name="Rider S.D.Jr."/>
            <person name="Morgan M.S."/>
            <person name="Arlian L.G."/>
        </authorList>
    </citation>
    <scope>NUCLEOTIDE SEQUENCE [LARGE SCALE GENOMIC DNA]</scope>
    <source>
        <strain evidence="9">Arlian Lab</strain>
    </source>
</reference>
<keyword evidence="3 8" id="KW-0812">Transmembrane</keyword>
<dbReference type="EMBL" id="JXLN01000774">
    <property type="protein sequence ID" value="KPM00424.1"/>
    <property type="molecule type" value="Genomic_DNA"/>
</dbReference>
<evidence type="ECO:0000313" key="9">
    <source>
        <dbReference type="EMBL" id="KPM00424.1"/>
    </source>
</evidence>
<comment type="subcellular location">
    <subcellularLocation>
        <location evidence="1">Membrane</location>
        <topology evidence="1">Multi-pass membrane protein</topology>
    </subcellularLocation>
</comment>
<keyword evidence="4 8" id="KW-1133">Transmembrane helix</keyword>
<feature type="transmembrane region" description="Helical" evidence="8">
    <location>
        <begin position="228"/>
        <end position="249"/>
    </location>
</feature>
<evidence type="ECO:0000256" key="8">
    <source>
        <dbReference type="SAM" id="Phobius"/>
    </source>
</evidence>
<evidence type="ECO:0000256" key="5">
    <source>
        <dbReference type="ARBA" id="ARBA00023136"/>
    </source>
</evidence>
<keyword evidence="5 8" id="KW-0472">Membrane</keyword>
<feature type="transmembrane region" description="Helical" evidence="8">
    <location>
        <begin position="419"/>
        <end position="442"/>
    </location>
</feature>
<keyword evidence="6" id="KW-0175">Coiled coil</keyword>
<feature type="compositionally biased region" description="Low complexity" evidence="7">
    <location>
        <begin position="664"/>
        <end position="680"/>
    </location>
</feature>
<dbReference type="AlphaFoldDB" id="A0A131ZTY3"/>
<dbReference type="PANTHER" id="PTHR21355:SF0">
    <property type="entry name" value="G-PROTEIN COUPLED RECEPTOR-ASSOCIATED PROTEIN LMBRD2"/>
    <property type="match status" value="1"/>
</dbReference>
<dbReference type="Pfam" id="PF04791">
    <property type="entry name" value="LMBR1"/>
    <property type="match status" value="1"/>
</dbReference>
<evidence type="ECO:0000256" key="2">
    <source>
        <dbReference type="ARBA" id="ARBA00010487"/>
    </source>
</evidence>
<feature type="transmembrane region" description="Helical" evidence="8">
    <location>
        <begin position="6"/>
        <end position="25"/>
    </location>
</feature>
<dbReference type="GO" id="GO:0016020">
    <property type="term" value="C:membrane"/>
    <property type="evidence" value="ECO:0007669"/>
    <property type="project" value="UniProtKB-SubCell"/>
</dbReference>
<feature type="region of interest" description="Disordered" evidence="7">
    <location>
        <begin position="637"/>
        <end position="680"/>
    </location>
</feature>